<protein>
    <recommendedName>
        <fullName evidence="3">Tc1-like transposase DDE domain-containing protein</fullName>
    </recommendedName>
</protein>
<keyword evidence="2" id="KW-1185">Reference proteome</keyword>
<accession>A0A164MT92</accession>
<dbReference type="AlphaFoldDB" id="A0A164MT92"/>
<evidence type="ECO:0008006" key="3">
    <source>
        <dbReference type="Google" id="ProtNLM"/>
    </source>
</evidence>
<feature type="non-terminal residue" evidence="1">
    <location>
        <position position="68"/>
    </location>
</feature>
<dbReference type="EMBL" id="KV419459">
    <property type="protein sequence ID" value="KZS87010.1"/>
    <property type="molecule type" value="Genomic_DNA"/>
</dbReference>
<organism evidence="1 2">
    <name type="scientific">Sistotremastrum niveocremeum HHB9708</name>
    <dbReference type="NCBI Taxonomy" id="1314777"/>
    <lineage>
        <taxon>Eukaryota</taxon>
        <taxon>Fungi</taxon>
        <taxon>Dikarya</taxon>
        <taxon>Basidiomycota</taxon>
        <taxon>Agaricomycotina</taxon>
        <taxon>Agaricomycetes</taxon>
        <taxon>Sistotremastrales</taxon>
        <taxon>Sistotremastraceae</taxon>
        <taxon>Sertulicium</taxon>
        <taxon>Sertulicium niveocremeum</taxon>
    </lineage>
</organism>
<reference evidence="1 2" key="1">
    <citation type="journal article" date="2016" name="Mol. Biol. Evol.">
        <title>Comparative Genomics of Early-Diverging Mushroom-Forming Fungi Provides Insights into the Origins of Lignocellulose Decay Capabilities.</title>
        <authorList>
            <person name="Nagy L.G."/>
            <person name="Riley R."/>
            <person name="Tritt A."/>
            <person name="Adam C."/>
            <person name="Daum C."/>
            <person name="Floudas D."/>
            <person name="Sun H."/>
            <person name="Yadav J.S."/>
            <person name="Pangilinan J."/>
            <person name="Larsson K.H."/>
            <person name="Matsuura K."/>
            <person name="Barry K."/>
            <person name="Labutti K."/>
            <person name="Kuo R."/>
            <person name="Ohm R.A."/>
            <person name="Bhattacharya S.S."/>
            <person name="Shirouzu T."/>
            <person name="Yoshinaga Y."/>
            <person name="Martin F.M."/>
            <person name="Grigoriev I.V."/>
            <person name="Hibbett D.S."/>
        </authorList>
    </citation>
    <scope>NUCLEOTIDE SEQUENCE [LARGE SCALE GENOMIC DNA]</scope>
    <source>
        <strain evidence="1 2">HHB9708</strain>
    </source>
</reference>
<name>A0A164MT92_9AGAM</name>
<dbReference type="OrthoDB" id="2266637at2759"/>
<gene>
    <name evidence="1" type="ORF">SISNIDRAFT_393689</name>
</gene>
<feature type="non-terminal residue" evidence="1">
    <location>
        <position position="1"/>
    </location>
</feature>
<dbReference type="STRING" id="1314777.A0A164MT92"/>
<evidence type="ECO:0000313" key="2">
    <source>
        <dbReference type="Proteomes" id="UP000076722"/>
    </source>
</evidence>
<evidence type="ECO:0000313" key="1">
    <source>
        <dbReference type="EMBL" id="KZS87010.1"/>
    </source>
</evidence>
<proteinExistence type="predicted"/>
<sequence length="68" mass="7494">RYSILPALTTDGFIATRIVPGSVDGAEFFDFVVGELPKMNPYPGDHSVLILDNCAIHKGQDLQDIFEE</sequence>
<dbReference type="Proteomes" id="UP000076722">
    <property type="component" value="Unassembled WGS sequence"/>
</dbReference>